<proteinExistence type="predicted"/>
<name>A0A9Q3J0G9_9BASI</name>
<dbReference type="Proteomes" id="UP000765509">
    <property type="component" value="Unassembled WGS sequence"/>
</dbReference>
<sequence>MPTLTHELASASLPNPLQPLACLLLMLRHPHSIFCTYNPYTPTRPQDMPPMPPSSPLMPPPTPYHPYTCVVPSQHASDATLTLA</sequence>
<gene>
    <name evidence="1" type="ORF">O181_092805</name>
</gene>
<organism evidence="1 2">
    <name type="scientific">Austropuccinia psidii MF-1</name>
    <dbReference type="NCBI Taxonomy" id="1389203"/>
    <lineage>
        <taxon>Eukaryota</taxon>
        <taxon>Fungi</taxon>
        <taxon>Dikarya</taxon>
        <taxon>Basidiomycota</taxon>
        <taxon>Pucciniomycotina</taxon>
        <taxon>Pucciniomycetes</taxon>
        <taxon>Pucciniales</taxon>
        <taxon>Sphaerophragmiaceae</taxon>
        <taxon>Austropuccinia</taxon>
    </lineage>
</organism>
<comment type="caution">
    <text evidence="1">The sequence shown here is derived from an EMBL/GenBank/DDBJ whole genome shotgun (WGS) entry which is preliminary data.</text>
</comment>
<dbReference type="EMBL" id="AVOT02059415">
    <property type="protein sequence ID" value="MBW0553090.1"/>
    <property type="molecule type" value="Genomic_DNA"/>
</dbReference>
<accession>A0A9Q3J0G9</accession>
<reference evidence="1" key="1">
    <citation type="submission" date="2021-03" db="EMBL/GenBank/DDBJ databases">
        <title>Draft genome sequence of rust myrtle Austropuccinia psidii MF-1, a brazilian biotype.</title>
        <authorList>
            <person name="Quecine M.C."/>
            <person name="Pachon D.M.R."/>
            <person name="Bonatelli M.L."/>
            <person name="Correr F.H."/>
            <person name="Franceschini L.M."/>
            <person name="Leite T.F."/>
            <person name="Margarido G.R.A."/>
            <person name="Almeida C.A."/>
            <person name="Ferrarezi J.A."/>
            <person name="Labate C.A."/>
        </authorList>
    </citation>
    <scope>NUCLEOTIDE SEQUENCE</scope>
    <source>
        <strain evidence="1">MF-1</strain>
    </source>
</reference>
<evidence type="ECO:0000313" key="1">
    <source>
        <dbReference type="EMBL" id="MBW0553090.1"/>
    </source>
</evidence>
<protein>
    <submittedName>
        <fullName evidence="1">Uncharacterized protein</fullName>
    </submittedName>
</protein>
<dbReference type="AlphaFoldDB" id="A0A9Q3J0G9"/>
<evidence type="ECO:0000313" key="2">
    <source>
        <dbReference type="Proteomes" id="UP000765509"/>
    </source>
</evidence>
<keyword evidence="2" id="KW-1185">Reference proteome</keyword>